<reference evidence="2" key="1">
    <citation type="journal article" date="2020" name="New Phytol.">
        <title>Comparative genomics reveals dynamic genome evolution in host specialist ectomycorrhizal fungi.</title>
        <authorList>
            <person name="Lofgren L.A."/>
            <person name="Nguyen N.H."/>
            <person name="Vilgalys R."/>
            <person name="Ruytinx J."/>
            <person name="Liao H.L."/>
            <person name="Branco S."/>
            <person name="Kuo A."/>
            <person name="LaButti K."/>
            <person name="Lipzen A."/>
            <person name="Andreopoulos W."/>
            <person name="Pangilinan J."/>
            <person name="Riley R."/>
            <person name="Hundley H."/>
            <person name="Na H."/>
            <person name="Barry K."/>
            <person name="Grigoriev I.V."/>
            <person name="Stajich J.E."/>
            <person name="Kennedy P.G."/>
        </authorList>
    </citation>
    <scope>NUCLEOTIDE SEQUENCE</scope>
    <source>
        <strain evidence="2">FC203</strain>
    </source>
</reference>
<organism evidence="2 3">
    <name type="scientific">Suillus fuscotomentosus</name>
    <dbReference type="NCBI Taxonomy" id="1912939"/>
    <lineage>
        <taxon>Eukaryota</taxon>
        <taxon>Fungi</taxon>
        <taxon>Dikarya</taxon>
        <taxon>Basidiomycota</taxon>
        <taxon>Agaricomycotina</taxon>
        <taxon>Agaricomycetes</taxon>
        <taxon>Agaricomycetidae</taxon>
        <taxon>Boletales</taxon>
        <taxon>Suillineae</taxon>
        <taxon>Suillaceae</taxon>
        <taxon>Suillus</taxon>
    </lineage>
</organism>
<gene>
    <name evidence="2" type="ORF">F5891DRAFT_1189740</name>
</gene>
<dbReference type="Pfam" id="PF20414">
    <property type="entry name" value="DUF6698"/>
    <property type="match status" value="1"/>
</dbReference>
<protein>
    <submittedName>
        <fullName evidence="2">Uncharacterized protein</fullName>
    </submittedName>
</protein>
<feature type="compositionally biased region" description="Pro residues" evidence="1">
    <location>
        <begin position="195"/>
        <end position="210"/>
    </location>
</feature>
<dbReference type="InterPro" id="IPR046521">
    <property type="entry name" value="DUF6698"/>
</dbReference>
<dbReference type="AlphaFoldDB" id="A0AAD4HJW7"/>
<proteinExistence type="predicted"/>
<dbReference type="GeneID" id="64661510"/>
<dbReference type="Proteomes" id="UP001195769">
    <property type="component" value="Unassembled WGS sequence"/>
</dbReference>
<comment type="caution">
    <text evidence="2">The sequence shown here is derived from an EMBL/GenBank/DDBJ whole genome shotgun (WGS) entry which is preliminary data.</text>
</comment>
<dbReference type="RefSeq" id="XP_041224884.1">
    <property type="nucleotide sequence ID" value="XM_041367212.1"/>
</dbReference>
<accession>A0AAD4HJW7</accession>
<feature type="region of interest" description="Disordered" evidence="1">
    <location>
        <begin position="163"/>
        <end position="296"/>
    </location>
</feature>
<sequence length="296" mass="33200">MNHSLHRPTGFYEDSVYDSQDKTKGLFRNHVVAWFYAYLYIGPSAVMSESTSSKASKQARNRAFSLLLVTKHIIAIVHIINWTNEIRTMNLEVLFWAIIDMLDDDKDPWIEDTISWWNVHMGSAAQAKFIKKPSDSEDDSDQENDIADIKAQCLARCGAVPPQRKAHNEAKQPAAAALFDDDKPEYPSSKKTPTAPLPQPVKPRPQPQPQPVVQESSDKDPVPVIPPSTCPASKKIQTNLQRPLIEQLDDNEHSPPLPAKKKPIVESTKCRQLPESDEDSVEYCVLSPSTPPVKKT</sequence>
<dbReference type="EMBL" id="JABBWK010000033">
    <property type="protein sequence ID" value="KAG1899308.1"/>
    <property type="molecule type" value="Genomic_DNA"/>
</dbReference>
<evidence type="ECO:0000313" key="3">
    <source>
        <dbReference type="Proteomes" id="UP001195769"/>
    </source>
</evidence>
<evidence type="ECO:0000256" key="1">
    <source>
        <dbReference type="SAM" id="MobiDB-lite"/>
    </source>
</evidence>
<evidence type="ECO:0000313" key="2">
    <source>
        <dbReference type="EMBL" id="KAG1899308.1"/>
    </source>
</evidence>
<name>A0AAD4HJW7_9AGAM</name>
<keyword evidence="3" id="KW-1185">Reference proteome</keyword>